<dbReference type="SUPFAM" id="SSF51294">
    <property type="entry name" value="Hedgehog/intein (Hint) domain"/>
    <property type="match status" value="1"/>
</dbReference>
<gene>
    <name evidence="3" type="ORF">AB0K40_29195</name>
</gene>
<dbReference type="RefSeq" id="WP_364456652.1">
    <property type="nucleotide sequence ID" value="NZ_JBFARM010000009.1"/>
</dbReference>
<evidence type="ECO:0000313" key="4">
    <source>
        <dbReference type="Proteomes" id="UP001552427"/>
    </source>
</evidence>
<dbReference type="Proteomes" id="UP001552427">
    <property type="component" value="Unassembled WGS sequence"/>
</dbReference>
<evidence type="ECO:0000256" key="1">
    <source>
        <dbReference type="SAM" id="MobiDB-lite"/>
    </source>
</evidence>
<proteinExistence type="predicted"/>
<accession>A0ABV3HAR4</accession>
<evidence type="ECO:0000259" key="2">
    <source>
        <dbReference type="SMART" id="SM00306"/>
    </source>
</evidence>
<feature type="domain" description="Hint" evidence="2">
    <location>
        <begin position="73"/>
        <end position="178"/>
    </location>
</feature>
<dbReference type="Gene3D" id="2.170.16.10">
    <property type="entry name" value="Hedgehog/Intein (Hint) domain"/>
    <property type="match status" value="1"/>
</dbReference>
<dbReference type="InterPro" id="IPR003587">
    <property type="entry name" value="Hint_dom_N"/>
</dbReference>
<dbReference type="NCBIfam" id="TIGR01443">
    <property type="entry name" value="intein_Cterm"/>
    <property type="match status" value="1"/>
</dbReference>
<sequence>MDASDVVVLTPGGGLDLPDDDGTSGDEIIRCDDGQRFSGQCSNGAFAVDPDKSSSGLEDWSPSPAPVYSCSQGNSFVAGTRVLMANGETKPIEDVKIGDKVVAADPETGRTESRPVTALIEGEGVKRLVKITVDDGTAGSMAAADLVATDNHPFWVPSQRQWIDAGQLQPGMWVQTSAGTFVQISAIEAWSAVEQVYNLTVDELHTYHVVAGHQAVLVHNDGASVTRNASTKQIDDVMQF</sequence>
<organism evidence="3 4">
    <name type="scientific">Nonomuraea bangladeshensis</name>
    <dbReference type="NCBI Taxonomy" id="404385"/>
    <lineage>
        <taxon>Bacteria</taxon>
        <taxon>Bacillati</taxon>
        <taxon>Actinomycetota</taxon>
        <taxon>Actinomycetes</taxon>
        <taxon>Streptosporangiales</taxon>
        <taxon>Streptosporangiaceae</taxon>
        <taxon>Nonomuraea</taxon>
    </lineage>
</organism>
<protein>
    <submittedName>
        <fullName evidence="3">Hint domain-containing protein</fullName>
    </submittedName>
</protein>
<dbReference type="PROSITE" id="PS50817">
    <property type="entry name" value="INTEIN_N_TER"/>
    <property type="match status" value="1"/>
</dbReference>
<dbReference type="InterPro" id="IPR036844">
    <property type="entry name" value="Hint_dom_sf"/>
</dbReference>
<dbReference type="EMBL" id="JBFARM010000009">
    <property type="protein sequence ID" value="MEV4289598.1"/>
    <property type="molecule type" value="Genomic_DNA"/>
</dbReference>
<reference evidence="3 4" key="1">
    <citation type="submission" date="2024-06" db="EMBL/GenBank/DDBJ databases">
        <title>The Natural Products Discovery Center: Release of the First 8490 Sequenced Strains for Exploring Actinobacteria Biosynthetic Diversity.</title>
        <authorList>
            <person name="Kalkreuter E."/>
            <person name="Kautsar S.A."/>
            <person name="Yang D."/>
            <person name="Bader C.D."/>
            <person name="Teijaro C.N."/>
            <person name="Fluegel L."/>
            <person name="Davis C.M."/>
            <person name="Simpson J.R."/>
            <person name="Lauterbach L."/>
            <person name="Steele A.D."/>
            <person name="Gui C."/>
            <person name="Meng S."/>
            <person name="Li G."/>
            <person name="Viehrig K."/>
            <person name="Ye F."/>
            <person name="Su P."/>
            <person name="Kiefer A.F."/>
            <person name="Nichols A."/>
            <person name="Cepeda A.J."/>
            <person name="Yan W."/>
            <person name="Fan B."/>
            <person name="Jiang Y."/>
            <person name="Adhikari A."/>
            <person name="Zheng C.-J."/>
            <person name="Schuster L."/>
            <person name="Cowan T.M."/>
            <person name="Smanski M.J."/>
            <person name="Chevrette M.G."/>
            <person name="De Carvalho L.P.S."/>
            <person name="Shen B."/>
        </authorList>
    </citation>
    <scope>NUCLEOTIDE SEQUENCE [LARGE SCALE GENOMIC DNA]</scope>
    <source>
        <strain evidence="3 4">NPDC049574</strain>
    </source>
</reference>
<name>A0ABV3HAR4_9ACTN</name>
<feature type="compositionally biased region" description="Low complexity" evidence="1">
    <location>
        <begin position="1"/>
        <end position="10"/>
    </location>
</feature>
<dbReference type="InterPro" id="IPR030934">
    <property type="entry name" value="Intein_C"/>
</dbReference>
<comment type="caution">
    <text evidence="3">The sequence shown here is derived from an EMBL/GenBank/DDBJ whole genome shotgun (WGS) entry which is preliminary data.</text>
</comment>
<keyword evidence="4" id="KW-1185">Reference proteome</keyword>
<dbReference type="Pfam" id="PF07591">
    <property type="entry name" value="PT-HINT"/>
    <property type="match status" value="1"/>
</dbReference>
<dbReference type="CDD" id="cd00081">
    <property type="entry name" value="Hint"/>
    <property type="match status" value="1"/>
</dbReference>
<evidence type="ECO:0000313" key="3">
    <source>
        <dbReference type="EMBL" id="MEV4289598.1"/>
    </source>
</evidence>
<dbReference type="SMART" id="SM00306">
    <property type="entry name" value="HintN"/>
    <property type="match status" value="1"/>
</dbReference>
<feature type="region of interest" description="Disordered" evidence="1">
    <location>
        <begin position="1"/>
        <end position="24"/>
    </location>
</feature>
<dbReference type="InterPro" id="IPR006141">
    <property type="entry name" value="Intein_N"/>
</dbReference>